<evidence type="ECO:0000256" key="2">
    <source>
        <dbReference type="PROSITE-ProRule" id="PRU01282"/>
    </source>
</evidence>
<proteinExistence type="inferred from homology"/>
<dbReference type="EMBL" id="JPOS01000039">
    <property type="protein sequence ID" value="KGE86910.1"/>
    <property type="molecule type" value="Genomic_DNA"/>
</dbReference>
<dbReference type="PANTHER" id="PTHR30041:SF8">
    <property type="entry name" value="PROTEIN YFFB"/>
    <property type="match status" value="1"/>
</dbReference>
<comment type="similarity">
    <text evidence="1 2">Belongs to the ArsC family.</text>
</comment>
<dbReference type="STRING" id="1524460.IX84_17805"/>
<name>A0A098S469_9BACT</name>
<evidence type="ECO:0000313" key="3">
    <source>
        <dbReference type="EMBL" id="KGE86910.1"/>
    </source>
</evidence>
<keyword evidence="4" id="KW-1185">Reference proteome</keyword>
<dbReference type="Gene3D" id="3.40.30.10">
    <property type="entry name" value="Glutaredoxin"/>
    <property type="match status" value="1"/>
</dbReference>
<dbReference type="RefSeq" id="WP_044223455.1">
    <property type="nucleotide sequence ID" value="NZ_JBKAGJ010000009.1"/>
</dbReference>
<dbReference type="InterPro" id="IPR036249">
    <property type="entry name" value="Thioredoxin-like_sf"/>
</dbReference>
<dbReference type="AlphaFoldDB" id="A0A098S469"/>
<dbReference type="PROSITE" id="PS51353">
    <property type="entry name" value="ARSC"/>
    <property type="match status" value="1"/>
</dbReference>
<dbReference type="SUPFAM" id="SSF52833">
    <property type="entry name" value="Thioredoxin-like"/>
    <property type="match status" value="1"/>
</dbReference>
<organism evidence="3 4">
    <name type="scientific">Phaeodactylibacter xiamenensis</name>
    <dbReference type="NCBI Taxonomy" id="1524460"/>
    <lineage>
        <taxon>Bacteria</taxon>
        <taxon>Pseudomonadati</taxon>
        <taxon>Bacteroidota</taxon>
        <taxon>Saprospiria</taxon>
        <taxon>Saprospirales</taxon>
        <taxon>Haliscomenobacteraceae</taxon>
        <taxon>Phaeodactylibacter</taxon>
    </lineage>
</organism>
<sequence length="118" mass="13393">MKKIYHLSTCKTCQRIIGELNGGEGFVLQDIKTEPITEAQLQEMYDMAGSYEALFTRRSRKYRAMGLHEQELGEADYKRLILEEYTFLKRPVVVVEDEIFIGNSKSVVAAAAEKAGIN</sequence>
<protein>
    <submittedName>
        <fullName evidence="3">Arsenate reductase</fullName>
    </submittedName>
</protein>
<evidence type="ECO:0000313" key="4">
    <source>
        <dbReference type="Proteomes" id="UP000029736"/>
    </source>
</evidence>
<dbReference type="Pfam" id="PF03960">
    <property type="entry name" value="ArsC"/>
    <property type="match status" value="1"/>
</dbReference>
<gene>
    <name evidence="3" type="ORF">IX84_17805</name>
</gene>
<reference evidence="3 4" key="1">
    <citation type="journal article" date="2014" name="Int. J. Syst. Evol. Microbiol.">
        <title>Phaeodactylibacter xiamenensis gen. nov., sp. nov., a member of the family Saprospiraceae isolated from the marine alga Phaeodactylum tricornutum.</title>
        <authorList>
            <person name="Chen Z.Jr."/>
            <person name="Lei X."/>
            <person name="Lai Q."/>
            <person name="Li Y."/>
            <person name="Zhang B."/>
            <person name="Zhang J."/>
            <person name="Zhang H."/>
            <person name="Yang L."/>
            <person name="Zheng W."/>
            <person name="Tian Y."/>
            <person name="Yu Z."/>
            <person name="Xu H.Jr."/>
            <person name="Zheng T."/>
        </authorList>
    </citation>
    <scope>NUCLEOTIDE SEQUENCE [LARGE SCALE GENOMIC DNA]</scope>
    <source>
        <strain evidence="3 4">KD52</strain>
    </source>
</reference>
<comment type="caution">
    <text evidence="3">The sequence shown here is derived from an EMBL/GenBank/DDBJ whole genome shotgun (WGS) entry which is preliminary data.</text>
</comment>
<dbReference type="OrthoDB" id="1120494at2"/>
<evidence type="ECO:0000256" key="1">
    <source>
        <dbReference type="ARBA" id="ARBA00007198"/>
    </source>
</evidence>
<dbReference type="InterPro" id="IPR006660">
    <property type="entry name" value="Arsenate_reductase-like"/>
</dbReference>
<dbReference type="Proteomes" id="UP000029736">
    <property type="component" value="Unassembled WGS sequence"/>
</dbReference>
<accession>A0A098S469</accession>
<dbReference type="PANTHER" id="PTHR30041">
    <property type="entry name" value="ARSENATE REDUCTASE"/>
    <property type="match status" value="1"/>
</dbReference>